<feature type="compositionally biased region" description="Low complexity" evidence="11">
    <location>
        <begin position="602"/>
        <end position="617"/>
    </location>
</feature>
<gene>
    <name evidence="14" type="ORF">QF205_09325</name>
</gene>
<comment type="caution">
    <text evidence="14">The sequence shown here is derived from an EMBL/GenBank/DDBJ whole genome shotgun (WGS) entry which is preliminary data.</text>
</comment>
<keyword evidence="15" id="KW-1185">Reference proteome</keyword>
<dbReference type="SUPFAM" id="SSF51735">
    <property type="entry name" value="NAD(P)-binding Rossmann-fold domains"/>
    <property type="match status" value="1"/>
</dbReference>
<dbReference type="NCBIfam" id="TIGR00932">
    <property type="entry name" value="2a37"/>
    <property type="match status" value="1"/>
</dbReference>
<keyword evidence="5" id="KW-0633">Potassium transport</keyword>
<evidence type="ECO:0000259" key="13">
    <source>
        <dbReference type="PROSITE" id="PS51201"/>
    </source>
</evidence>
<dbReference type="PANTHER" id="PTHR46157:SF8">
    <property type="entry name" value="GLUTATHIONE-REGULATED POTASSIUM-EFFLUX SYSTEM PROTEIN"/>
    <property type="match status" value="1"/>
</dbReference>
<dbReference type="InterPro" id="IPR006153">
    <property type="entry name" value="Cation/H_exchanger_TM"/>
</dbReference>
<comment type="subcellular location">
    <subcellularLocation>
        <location evidence="1">Membrane</location>
        <topology evidence="1">Multi-pass membrane protein</topology>
    </subcellularLocation>
</comment>
<sequence length="617" mass="65028">MAAEAGPNALLGAVALLGAAVVFVPLFRRMGLGSVLGYLAAGLVIGPFGFGWFSHPQAILHFAELGVVMFLFVVGLEMRPSHLWSLRHQIFGLGALQICTAGAALTGVFLMFGLGSQAAFIGGAGFVLTSTAIVMQLLGERGDIALPRGQRMVSILLFEDLLIVPLLATVALMSHAPADPEAPSRFAAVGIALASILGLVVAGLYLLNPLFRLLAAAKAREVMTAAALLVVLGAAVLMEMGGLSMAMGAFLAGVLLSGSTFRHQIEADIEPFRGILLGLFFLAVGMSLDLDVVRDDWRLVVLAVPALMLAKGLCIYLVARTMRSSHRDALDRAVLMAQGGEFAFVLYAAAEAAGVIEGRTNDSMTAIVVLSMVLTPLVALAMRPLLRETARPSLDDVDVADGQTGSVLIIGFGRFGQVMSQSLLARDVDVTIIDNDIDMIRNASKFGFKVYYGDGRRLDVLHASGAGSARAIAVCVNDPAGATRIVELARRQFPQAKLLVRAYDRQHALTLVNAGAHLQVRETFGSAVAFGEAALRALGVDADEAAAISAQVRRLDAERFELEVASNDPRAGARLVIGNRDRNAPKPTPFVPPRRASRALNAEAEQAAPPAADDQAG</sequence>
<dbReference type="PROSITE" id="PS51201">
    <property type="entry name" value="RCK_N"/>
    <property type="match status" value="1"/>
</dbReference>
<evidence type="ECO:0000256" key="7">
    <source>
        <dbReference type="ARBA" id="ARBA00022958"/>
    </source>
</evidence>
<evidence type="ECO:0000313" key="14">
    <source>
        <dbReference type="EMBL" id="MDH7453265.1"/>
    </source>
</evidence>
<accession>A0ABT6MSE5</accession>
<dbReference type="Gene3D" id="1.20.1530.20">
    <property type="match status" value="1"/>
</dbReference>
<feature type="transmembrane region" description="Helical" evidence="12">
    <location>
        <begin position="59"/>
        <end position="78"/>
    </location>
</feature>
<evidence type="ECO:0000256" key="6">
    <source>
        <dbReference type="ARBA" id="ARBA00022692"/>
    </source>
</evidence>
<evidence type="ECO:0000256" key="11">
    <source>
        <dbReference type="SAM" id="MobiDB-lite"/>
    </source>
</evidence>
<evidence type="ECO:0000256" key="4">
    <source>
        <dbReference type="ARBA" id="ARBA00022449"/>
    </source>
</evidence>
<feature type="transmembrane region" description="Helical" evidence="12">
    <location>
        <begin position="362"/>
        <end position="382"/>
    </location>
</feature>
<dbReference type="RefSeq" id="WP_280942470.1">
    <property type="nucleotide sequence ID" value="NZ_JARYGX010000019.1"/>
</dbReference>
<keyword evidence="10 12" id="KW-0472">Membrane</keyword>
<feature type="transmembrane region" description="Helical" evidence="12">
    <location>
        <begin position="151"/>
        <end position="174"/>
    </location>
</feature>
<evidence type="ECO:0000256" key="10">
    <source>
        <dbReference type="ARBA" id="ARBA00023136"/>
    </source>
</evidence>
<organism evidence="14 15">
    <name type="scientific">Luteimonas composti</name>
    <dbReference type="NCBI Taxonomy" id="398257"/>
    <lineage>
        <taxon>Bacteria</taxon>
        <taxon>Pseudomonadati</taxon>
        <taxon>Pseudomonadota</taxon>
        <taxon>Gammaproteobacteria</taxon>
        <taxon>Lysobacterales</taxon>
        <taxon>Lysobacteraceae</taxon>
        <taxon>Luteimonas</taxon>
    </lineage>
</organism>
<comment type="similarity">
    <text evidence="2">Belongs to the monovalent cation:proton antiporter 2 (CPA2) transporter (TC 2.A.37) family.</text>
</comment>
<protein>
    <submittedName>
        <fullName evidence="14">Monovalent cation:proton antiporter-2 (CPA2) family protein</fullName>
    </submittedName>
</protein>
<dbReference type="Pfam" id="PF00999">
    <property type="entry name" value="Na_H_Exchanger"/>
    <property type="match status" value="1"/>
</dbReference>
<dbReference type="InterPro" id="IPR038770">
    <property type="entry name" value="Na+/solute_symporter_sf"/>
</dbReference>
<evidence type="ECO:0000256" key="2">
    <source>
        <dbReference type="ARBA" id="ARBA00005551"/>
    </source>
</evidence>
<dbReference type="InterPro" id="IPR036291">
    <property type="entry name" value="NAD(P)-bd_dom_sf"/>
</dbReference>
<name>A0ABT6MSE5_9GAMM</name>
<dbReference type="Pfam" id="PF02254">
    <property type="entry name" value="TrkA_N"/>
    <property type="match status" value="1"/>
</dbReference>
<dbReference type="Proteomes" id="UP001160550">
    <property type="component" value="Unassembled WGS sequence"/>
</dbReference>
<feature type="transmembrane region" description="Helical" evidence="12">
    <location>
        <begin position="90"/>
        <end position="112"/>
    </location>
</feature>
<feature type="transmembrane region" description="Helical" evidence="12">
    <location>
        <begin position="35"/>
        <end position="53"/>
    </location>
</feature>
<keyword evidence="6 12" id="KW-0812">Transmembrane</keyword>
<dbReference type="InterPro" id="IPR003148">
    <property type="entry name" value="RCK_N"/>
</dbReference>
<feature type="domain" description="RCK N-terminal" evidence="13">
    <location>
        <begin position="404"/>
        <end position="521"/>
    </location>
</feature>
<feature type="transmembrane region" description="Helical" evidence="12">
    <location>
        <begin position="274"/>
        <end position="293"/>
    </location>
</feature>
<feature type="transmembrane region" description="Helical" evidence="12">
    <location>
        <begin position="330"/>
        <end position="350"/>
    </location>
</feature>
<evidence type="ECO:0000256" key="9">
    <source>
        <dbReference type="ARBA" id="ARBA00023065"/>
    </source>
</evidence>
<feature type="transmembrane region" description="Helical" evidence="12">
    <location>
        <begin position="299"/>
        <end position="318"/>
    </location>
</feature>
<feature type="transmembrane region" description="Helical" evidence="12">
    <location>
        <begin position="118"/>
        <end position="139"/>
    </location>
</feature>
<feature type="transmembrane region" description="Helical" evidence="12">
    <location>
        <begin position="186"/>
        <end position="207"/>
    </location>
</feature>
<feature type="region of interest" description="Disordered" evidence="11">
    <location>
        <begin position="573"/>
        <end position="617"/>
    </location>
</feature>
<evidence type="ECO:0000256" key="1">
    <source>
        <dbReference type="ARBA" id="ARBA00004141"/>
    </source>
</evidence>
<dbReference type="PANTHER" id="PTHR46157">
    <property type="entry name" value="K(+) EFFLUX ANTIPORTER 3, CHLOROPLASTIC"/>
    <property type="match status" value="1"/>
</dbReference>
<keyword evidence="7" id="KW-0630">Potassium</keyword>
<dbReference type="InterPro" id="IPR004771">
    <property type="entry name" value="K/H_exchanger"/>
</dbReference>
<feature type="transmembrane region" description="Helical" evidence="12">
    <location>
        <begin position="6"/>
        <end position="28"/>
    </location>
</feature>
<dbReference type="EMBL" id="JARYGX010000019">
    <property type="protein sequence ID" value="MDH7453265.1"/>
    <property type="molecule type" value="Genomic_DNA"/>
</dbReference>
<evidence type="ECO:0000256" key="8">
    <source>
        <dbReference type="ARBA" id="ARBA00022989"/>
    </source>
</evidence>
<keyword evidence="4" id="KW-0050">Antiport</keyword>
<evidence type="ECO:0000256" key="12">
    <source>
        <dbReference type="SAM" id="Phobius"/>
    </source>
</evidence>
<dbReference type="Gene3D" id="3.40.50.720">
    <property type="entry name" value="NAD(P)-binding Rossmann-like Domain"/>
    <property type="match status" value="1"/>
</dbReference>
<proteinExistence type="inferred from homology"/>
<evidence type="ECO:0000313" key="15">
    <source>
        <dbReference type="Proteomes" id="UP001160550"/>
    </source>
</evidence>
<reference evidence="14" key="1">
    <citation type="journal article" date="2007" name="Int. J. Syst. Evol. Microbiol.">
        <title>Luteimonas composti sp. nov., a moderately thermophilic bacterium isolated from food waste.</title>
        <authorList>
            <person name="Young C.C."/>
            <person name="Kampfer P."/>
            <person name="Chen W.M."/>
            <person name="Yen W.S."/>
            <person name="Arun A.B."/>
            <person name="Lai W.A."/>
            <person name="Shen F.T."/>
            <person name="Rekha P.D."/>
            <person name="Lin K.Y."/>
            <person name="Chou J.H."/>
        </authorList>
    </citation>
    <scope>NUCLEOTIDE SEQUENCE</scope>
    <source>
        <strain evidence="14">CC-YY355</strain>
    </source>
</reference>
<evidence type="ECO:0000256" key="5">
    <source>
        <dbReference type="ARBA" id="ARBA00022538"/>
    </source>
</evidence>
<reference evidence="14" key="2">
    <citation type="submission" date="2023-04" db="EMBL/GenBank/DDBJ databases">
        <authorList>
            <person name="Sun J.-Q."/>
        </authorList>
    </citation>
    <scope>NUCLEOTIDE SEQUENCE</scope>
    <source>
        <strain evidence="14">CC-YY355</strain>
    </source>
</reference>
<keyword evidence="8 12" id="KW-1133">Transmembrane helix</keyword>
<evidence type="ECO:0000256" key="3">
    <source>
        <dbReference type="ARBA" id="ARBA00022448"/>
    </source>
</evidence>
<keyword evidence="3" id="KW-0813">Transport</keyword>
<keyword evidence="9" id="KW-0406">Ion transport</keyword>